<evidence type="ECO:0000313" key="3">
    <source>
        <dbReference type="Proteomes" id="UP000476030"/>
    </source>
</evidence>
<protein>
    <submittedName>
        <fullName evidence="2">Uncharacterized protein</fullName>
    </submittedName>
</protein>
<keyword evidence="1" id="KW-0812">Transmembrane</keyword>
<dbReference type="RefSeq" id="WP_161316576.1">
    <property type="nucleotide sequence ID" value="NZ_WTUW01000009.1"/>
</dbReference>
<keyword evidence="1" id="KW-0472">Membrane</keyword>
<dbReference type="AlphaFoldDB" id="A0A6L8WCY8"/>
<accession>A0A6L8WCY8</accession>
<feature type="transmembrane region" description="Helical" evidence="1">
    <location>
        <begin position="12"/>
        <end position="32"/>
    </location>
</feature>
<keyword evidence="3" id="KW-1185">Reference proteome</keyword>
<name>A0A6L8WCY8_9PROT</name>
<evidence type="ECO:0000256" key="1">
    <source>
        <dbReference type="SAM" id="Phobius"/>
    </source>
</evidence>
<organism evidence="2 3">
    <name type="scientific">Sneathiella litorea</name>
    <dbReference type="NCBI Taxonomy" id="2606216"/>
    <lineage>
        <taxon>Bacteria</taxon>
        <taxon>Pseudomonadati</taxon>
        <taxon>Pseudomonadota</taxon>
        <taxon>Alphaproteobacteria</taxon>
        <taxon>Sneathiellales</taxon>
        <taxon>Sneathiellaceae</taxon>
        <taxon>Sneathiella</taxon>
    </lineage>
</organism>
<reference evidence="2 3" key="1">
    <citation type="submission" date="2019-12" db="EMBL/GenBank/DDBJ databases">
        <title>Snethiella sp. nov. sp. isolated from sea sand.</title>
        <authorList>
            <person name="Kim J."/>
            <person name="Jeong S.E."/>
            <person name="Jung H.S."/>
            <person name="Jeon C.O."/>
        </authorList>
    </citation>
    <scope>NUCLEOTIDE SEQUENCE [LARGE SCALE GENOMIC DNA]</scope>
    <source>
        <strain evidence="2 3">DP05</strain>
    </source>
</reference>
<keyword evidence="1" id="KW-1133">Transmembrane helix</keyword>
<dbReference type="EMBL" id="WTUW01000009">
    <property type="protein sequence ID" value="MZR31997.1"/>
    <property type="molecule type" value="Genomic_DNA"/>
</dbReference>
<comment type="caution">
    <text evidence="2">The sequence shown here is derived from an EMBL/GenBank/DDBJ whole genome shotgun (WGS) entry which is preliminary data.</text>
</comment>
<gene>
    <name evidence="2" type="ORF">GQE98_15265</name>
</gene>
<sequence>MTDKFKVWEYWSAFLGISAASVAIDRSLFLLIRNVTNSTDSNSNTIRIASDFARPYTRKMSFSVRELSV</sequence>
<dbReference type="Proteomes" id="UP000476030">
    <property type="component" value="Unassembled WGS sequence"/>
</dbReference>
<evidence type="ECO:0000313" key="2">
    <source>
        <dbReference type="EMBL" id="MZR31997.1"/>
    </source>
</evidence>
<proteinExistence type="predicted"/>